<dbReference type="InterPro" id="IPR022224">
    <property type="entry name" value="DUF3750"/>
</dbReference>
<dbReference type="Pfam" id="PF12570">
    <property type="entry name" value="DUF3750"/>
    <property type="match status" value="1"/>
</dbReference>
<dbReference type="RefSeq" id="WP_031384736.1">
    <property type="nucleotide sequence ID" value="NZ_BAABKI010000009.1"/>
</dbReference>
<organism evidence="1 2">
    <name type="scientific">Modicisalibacter zincidurans</name>
    <dbReference type="NCBI Taxonomy" id="1178777"/>
    <lineage>
        <taxon>Bacteria</taxon>
        <taxon>Pseudomonadati</taxon>
        <taxon>Pseudomonadota</taxon>
        <taxon>Gammaproteobacteria</taxon>
        <taxon>Oceanospirillales</taxon>
        <taxon>Halomonadaceae</taxon>
        <taxon>Modicisalibacter</taxon>
    </lineage>
</organism>
<comment type="caution">
    <text evidence="1">The sequence shown here is derived from an EMBL/GenBank/DDBJ whole genome shotgun (WGS) entry which is preliminary data.</text>
</comment>
<protein>
    <submittedName>
        <fullName evidence="1">DUF3750 domain-containing protein</fullName>
    </submittedName>
</protein>
<gene>
    <name evidence="1" type="ORF">GCM10023342_04680</name>
</gene>
<reference evidence="2" key="1">
    <citation type="journal article" date="2019" name="Int. J. Syst. Evol. Microbiol.">
        <title>The Global Catalogue of Microorganisms (GCM) 10K type strain sequencing project: providing services to taxonomists for standard genome sequencing and annotation.</title>
        <authorList>
            <consortium name="The Broad Institute Genomics Platform"/>
            <consortium name="The Broad Institute Genome Sequencing Center for Infectious Disease"/>
            <person name="Wu L."/>
            <person name="Ma J."/>
        </authorList>
    </citation>
    <scope>NUCLEOTIDE SEQUENCE [LARGE SCALE GENOMIC DNA]</scope>
    <source>
        <strain evidence="2">JCM 18472</strain>
    </source>
</reference>
<accession>A0ABP9R246</accession>
<evidence type="ECO:0000313" key="2">
    <source>
        <dbReference type="Proteomes" id="UP001500074"/>
    </source>
</evidence>
<proteinExistence type="predicted"/>
<sequence length="259" mass="27525">MTHWRRWMAGLMLGLGLLLGGPLAMLAGPQVELEGNWATSDRSSAGLAPDPAAMREAVVQVYAARAFGWRGAFGAHTWLAVKPPGAQRYRVLQVTGWRRPTVSVRAGVPDRAWYGSLPALIADYRGAQAAALIPAIEAAVERYPFRDRYRVWPGPNSNTFVAWVIRQVPGLEVALPATAIGKDYLVSGWLARTPSDSGYQFSFHGLLGATLAAVEGIEVNLLGLTLGVDVARPALKLPGIGRVGLARPIAGAGPVGEDG</sequence>
<keyword evidence="2" id="KW-1185">Reference proteome</keyword>
<name>A0ABP9R246_9GAMM</name>
<evidence type="ECO:0000313" key="1">
    <source>
        <dbReference type="EMBL" id="GAA5170806.1"/>
    </source>
</evidence>
<dbReference type="EMBL" id="BAABKI010000009">
    <property type="protein sequence ID" value="GAA5170806.1"/>
    <property type="molecule type" value="Genomic_DNA"/>
</dbReference>
<dbReference type="Proteomes" id="UP001500074">
    <property type="component" value="Unassembled WGS sequence"/>
</dbReference>